<organism evidence="1">
    <name type="scientific">Fervidobacterium pennivorans</name>
    <dbReference type="NCBI Taxonomy" id="93466"/>
    <lineage>
        <taxon>Bacteria</taxon>
        <taxon>Thermotogati</taxon>
        <taxon>Thermotogota</taxon>
        <taxon>Thermotogae</taxon>
        <taxon>Thermotogales</taxon>
        <taxon>Fervidobacteriaceae</taxon>
        <taxon>Fervidobacterium</taxon>
    </lineage>
</organism>
<dbReference type="EMBL" id="DSZZ01000440">
    <property type="protein sequence ID" value="HGU53713.1"/>
    <property type="molecule type" value="Genomic_DNA"/>
</dbReference>
<reference evidence="1" key="1">
    <citation type="journal article" date="2020" name="mSystems">
        <title>Genome- and Community-Level Interaction Insights into Carbon Utilization and Element Cycling Functions of Hydrothermarchaeota in Hydrothermal Sediment.</title>
        <authorList>
            <person name="Zhou Z."/>
            <person name="Liu Y."/>
            <person name="Xu W."/>
            <person name="Pan J."/>
            <person name="Luo Z.H."/>
            <person name="Li M."/>
        </authorList>
    </citation>
    <scope>NUCLEOTIDE SEQUENCE [LARGE SCALE GENOMIC DNA]</scope>
    <source>
        <strain evidence="1">SpSt-61</strain>
    </source>
</reference>
<gene>
    <name evidence="1" type="ORF">ENT78_09385</name>
</gene>
<protein>
    <recommendedName>
        <fullName evidence="2">Transcriptional regulator</fullName>
    </recommendedName>
</protein>
<proteinExistence type="predicted"/>
<accession>A0A7V4KEL9</accession>
<dbReference type="AlphaFoldDB" id="A0A7V4KEL9"/>
<evidence type="ECO:0000313" key="1">
    <source>
        <dbReference type="EMBL" id="HGU53713.1"/>
    </source>
</evidence>
<name>A0A7V4KEL9_FERPE</name>
<comment type="caution">
    <text evidence="1">The sequence shown here is derived from an EMBL/GenBank/DDBJ whole genome shotgun (WGS) entry which is preliminary data.</text>
</comment>
<sequence length="77" mass="9226">MAKKLTLRVIEKAMKLYELMDENVYYSRRKLGELIGLKNRHSVYPVLNFLLSQGKVERVYLKIPGRQFPLIVYRKRI</sequence>
<evidence type="ECO:0008006" key="2">
    <source>
        <dbReference type="Google" id="ProtNLM"/>
    </source>
</evidence>